<evidence type="ECO:0000256" key="3">
    <source>
        <dbReference type="ARBA" id="ARBA00023125"/>
    </source>
</evidence>
<gene>
    <name evidence="6" type="ORF">C5613_26570</name>
</gene>
<dbReference type="EMBL" id="PUIO01000037">
    <property type="protein sequence ID" value="PQP21137.1"/>
    <property type="molecule type" value="Genomic_DNA"/>
</dbReference>
<keyword evidence="4" id="KW-0804">Transcription</keyword>
<comment type="similarity">
    <text evidence="1">Belongs to the LysR transcriptional regulatory family.</text>
</comment>
<evidence type="ECO:0000313" key="7">
    <source>
        <dbReference type="Proteomes" id="UP000239290"/>
    </source>
</evidence>
<dbReference type="AlphaFoldDB" id="A0A2S8J2E5"/>
<feature type="domain" description="HTH lysR-type" evidence="5">
    <location>
        <begin position="1"/>
        <end position="58"/>
    </location>
</feature>
<dbReference type="GO" id="GO:0005829">
    <property type="term" value="C:cytosol"/>
    <property type="evidence" value="ECO:0007669"/>
    <property type="project" value="TreeGrafter"/>
</dbReference>
<dbReference type="GO" id="GO:0003700">
    <property type="term" value="F:DNA-binding transcription factor activity"/>
    <property type="evidence" value="ECO:0007669"/>
    <property type="project" value="InterPro"/>
</dbReference>
<keyword evidence="3" id="KW-0238">DNA-binding</keyword>
<protein>
    <submittedName>
        <fullName evidence="6">LysR family transcriptional regulator</fullName>
    </submittedName>
</protein>
<dbReference type="Gene3D" id="1.10.10.10">
    <property type="entry name" value="Winged helix-like DNA-binding domain superfamily/Winged helix DNA-binding domain"/>
    <property type="match status" value="1"/>
</dbReference>
<dbReference type="InterPro" id="IPR005119">
    <property type="entry name" value="LysR_subst-bd"/>
</dbReference>
<proteinExistence type="inferred from homology"/>
<evidence type="ECO:0000259" key="5">
    <source>
        <dbReference type="PROSITE" id="PS50931"/>
    </source>
</evidence>
<dbReference type="Pfam" id="PF00126">
    <property type="entry name" value="HTH_1"/>
    <property type="match status" value="1"/>
</dbReference>
<dbReference type="SUPFAM" id="SSF46785">
    <property type="entry name" value="Winged helix' DNA-binding domain"/>
    <property type="match status" value="1"/>
</dbReference>
<dbReference type="InterPro" id="IPR036388">
    <property type="entry name" value="WH-like_DNA-bd_sf"/>
</dbReference>
<dbReference type="Proteomes" id="UP000239290">
    <property type="component" value="Unassembled WGS sequence"/>
</dbReference>
<dbReference type="RefSeq" id="WP_105418983.1">
    <property type="nucleotide sequence ID" value="NZ_PUIO01000037.1"/>
</dbReference>
<dbReference type="InterPro" id="IPR050950">
    <property type="entry name" value="HTH-type_LysR_regulators"/>
</dbReference>
<dbReference type="InterPro" id="IPR036390">
    <property type="entry name" value="WH_DNA-bd_sf"/>
</dbReference>
<dbReference type="PROSITE" id="PS50931">
    <property type="entry name" value="HTH_LYSR"/>
    <property type="match status" value="1"/>
</dbReference>
<evidence type="ECO:0000256" key="4">
    <source>
        <dbReference type="ARBA" id="ARBA00023163"/>
    </source>
</evidence>
<accession>A0A2S8J2E5</accession>
<organism evidence="6 7">
    <name type="scientific">Rhodococcus opacus</name>
    <name type="common">Nocardia opaca</name>
    <dbReference type="NCBI Taxonomy" id="37919"/>
    <lineage>
        <taxon>Bacteria</taxon>
        <taxon>Bacillati</taxon>
        <taxon>Actinomycetota</taxon>
        <taxon>Actinomycetes</taxon>
        <taxon>Mycobacteriales</taxon>
        <taxon>Nocardiaceae</taxon>
        <taxon>Rhodococcus</taxon>
    </lineage>
</organism>
<dbReference type="PRINTS" id="PR00039">
    <property type="entry name" value="HTHLYSR"/>
</dbReference>
<name>A0A2S8J2E5_RHOOP</name>
<evidence type="ECO:0000256" key="1">
    <source>
        <dbReference type="ARBA" id="ARBA00009437"/>
    </source>
</evidence>
<dbReference type="Gene3D" id="3.40.190.290">
    <property type="match status" value="1"/>
</dbReference>
<comment type="caution">
    <text evidence="6">The sequence shown here is derived from an EMBL/GenBank/DDBJ whole genome shotgun (WGS) entry which is preliminary data.</text>
</comment>
<dbReference type="SUPFAM" id="SSF53850">
    <property type="entry name" value="Periplasmic binding protein-like II"/>
    <property type="match status" value="1"/>
</dbReference>
<dbReference type="Pfam" id="PF03466">
    <property type="entry name" value="LysR_substrate"/>
    <property type="match status" value="1"/>
</dbReference>
<evidence type="ECO:0000313" key="6">
    <source>
        <dbReference type="EMBL" id="PQP21137.1"/>
    </source>
</evidence>
<evidence type="ECO:0000256" key="2">
    <source>
        <dbReference type="ARBA" id="ARBA00023015"/>
    </source>
</evidence>
<dbReference type="InterPro" id="IPR000847">
    <property type="entry name" value="LysR_HTH_N"/>
</dbReference>
<reference evidence="7" key="1">
    <citation type="submission" date="2018-02" db="EMBL/GenBank/DDBJ databases">
        <title>Draft genome sequencing of Rhodococcus opacus KU647198.</title>
        <authorList>
            <person name="Zheng B.-X."/>
        </authorList>
    </citation>
    <scope>NUCLEOTIDE SEQUENCE [LARGE SCALE GENOMIC DNA]</scope>
    <source>
        <strain evidence="7">04-OD7</strain>
    </source>
</reference>
<dbReference type="PANTHER" id="PTHR30419">
    <property type="entry name" value="HTH-TYPE TRANSCRIPTIONAL REGULATOR YBHD"/>
    <property type="match status" value="1"/>
</dbReference>
<keyword evidence="2" id="KW-0805">Transcription regulation</keyword>
<dbReference type="FunFam" id="1.10.10.10:FF:000001">
    <property type="entry name" value="LysR family transcriptional regulator"/>
    <property type="match status" value="1"/>
</dbReference>
<sequence length="307" mass="33025">MEFRQVALFLAVVENDGLNGAATALGVAQPTVSHALRSLERDLGVRLFHRVGRGLVLTAAGRSLIGPSRQLLRDVHAVQELLALPDDDVAGSLDLMVFPALATGPIVELVARFCEAHPRATVRFADLRREENATSVIRDGHCEFVVAHLPVEDGGGGLEVIELGTQEYWLVYPPGTELPAGPIAWSALPDIPMVFVPRVGGSVSLQIENAMQQAGVHPPVAVLNDQREARLPMVLAGVGGSVVERTLAESVRDVAVARPSEPRFTRSFGVIYDPTSLTKAGRAFVDMLRGVRRQRIEGPVCPETVAY</sequence>
<dbReference type="GO" id="GO:0003677">
    <property type="term" value="F:DNA binding"/>
    <property type="evidence" value="ECO:0007669"/>
    <property type="project" value="UniProtKB-KW"/>
</dbReference>
<dbReference type="CDD" id="cd05466">
    <property type="entry name" value="PBP2_LTTR_substrate"/>
    <property type="match status" value="1"/>
</dbReference>